<dbReference type="Pfam" id="PF03357">
    <property type="entry name" value="Snf7"/>
    <property type="match status" value="1"/>
</dbReference>
<evidence type="ECO:0000256" key="1">
    <source>
        <dbReference type="SAM" id="MobiDB-lite"/>
    </source>
</evidence>
<dbReference type="STRING" id="448386.A0A2V3IUC9"/>
<comment type="caution">
    <text evidence="2">The sequence shown here is derived from an EMBL/GenBank/DDBJ whole genome shotgun (WGS) entry which is preliminary data.</text>
</comment>
<gene>
    <name evidence="2" type="ORF">BWQ96_04490</name>
</gene>
<dbReference type="InterPro" id="IPR005024">
    <property type="entry name" value="Snf7_fam"/>
</dbReference>
<feature type="region of interest" description="Disordered" evidence="1">
    <location>
        <begin position="1"/>
        <end position="23"/>
    </location>
</feature>
<reference evidence="2 3" key="1">
    <citation type="journal article" date="2018" name="Mol. Biol. Evol.">
        <title>Analysis of the draft genome of the red seaweed Gracilariopsis chorda provides insights into genome size evolution in Rhodophyta.</title>
        <authorList>
            <person name="Lee J."/>
            <person name="Yang E.C."/>
            <person name="Graf L."/>
            <person name="Yang J.H."/>
            <person name="Qiu H."/>
            <person name="Zel Zion U."/>
            <person name="Chan C.X."/>
            <person name="Stephens T.G."/>
            <person name="Weber A.P.M."/>
            <person name="Boo G.H."/>
            <person name="Boo S.M."/>
            <person name="Kim K.M."/>
            <person name="Shin Y."/>
            <person name="Jung M."/>
            <person name="Lee S.J."/>
            <person name="Yim H.S."/>
            <person name="Lee J.H."/>
            <person name="Bhattacharya D."/>
            <person name="Yoon H.S."/>
        </authorList>
    </citation>
    <scope>NUCLEOTIDE SEQUENCE [LARGE SCALE GENOMIC DNA]</scope>
    <source>
        <strain evidence="2 3">SKKU-2015</strain>
        <tissue evidence="2">Whole body</tissue>
    </source>
</reference>
<dbReference type="Proteomes" id="UP000247409">
    <property type="component" value="Unassembled WGS sequence"/>
</dbReference>
<feature type="compositionally biased region" description="Pro residues" evidence="1">
    <location>
        <begin position="8"/>
        <end position="23"/>
    </location>
</feature>
<proteinExistence type="predicted"/>
<protein>
    <submittedName>
        <fullName evidence="2">ESCRT-related protein CHMP1A</fullName>
    </submittedName>
</protein>
<organism evidence="2 3">
    <name type="scientific">Gracilariopsis chorda</name>
    <dbReference type="NCBI Taxonomy" id="448386"/>
    <lineage>
        <taxon>Eukaryota</taxon>
        <taxon>Rhodophyta</taxon>
        <taxon>Florideophyceae</taxon>
        <taxon>Rhodymeniophycidae</taxon>
        <taxon>Gracilariales</taxon>
        <taxon>Gracilariaceae</taxon>
        <taxon>Gracilariopsis</taxon>
    </lineage>
</organism>
<dbReference type="EMBL" id="NBIV01000054">
    <property type="protein sequence ID" value="PXF45722.1"/>
    <property type="molecule type" value="Genomic_DNA"/>
</dbReference>
<name>A0A2V3IUC9_9FLOR</name>
<sequence length="224" mass="24451">MGLFSRKAPPPPAPVQQAPPPPTLQDIVFKMRFTSKTIGRQALKSQKQIDVEKRKAKEAMAKNNIAGARIHAENAIRNHNEHLSYLKLQSQLEAVAAKLQAQEVRQLVSQSMTAVTANLDQALNSMDATQIGYTMEQFIKQSEDLDLQTKYMDSAIGESTSSSTPQSQVNNLLQQIADENNLDVGDRLSGFNAPIGQPTAVSGQKVQDTDLMARLDALQGGARP</sequence>
<keyword evidence="3" id="KW-1185">Reference proteome</keyword>
<dbReference type="PANTHER" id="PTHR10476">
    <property type="entry name" value="CHARGED MULTIVESICULAR BODY PROTEIN"/>
    <property type="match status" value="1"/>
</dbReference>
<evidence type="ECO:0000313" key="3">
    <source>
        <dbReference type="Proteomes" id="UP000247409"/>
    </source>
</evidence>
<dbReference type="AlphaFoldDB" id="A0A2V3IUC9"/>
<dbReference type="GO" id="GO:0007034">
    <property type="term" value="P:vacuolar transport"/>
    <property type="evidence" value="ECO:0007669"/>
    <property type="project" value="InterPro"/>
</dbReference>
<dbReference type="Gene3D" id="6.10.140.1230">
    <property type="match status" value="1"/>
</dbReference>
<accession>A0A2V3IUC9</accession>
<evidence type="ECO:0000313" key="2">
    <source>
        <dbReference type="EMBL" id="PXF45722.1"/>
    </source>
</evidence>
<dbReference type="OrthoDB" id="10266568at2759"/>